<evidence type="ECO:0000256" key="3">
    <source>
        <dbReference type="ARBA" id="ARBA00012737"/>
    </source>
</evidence>
<dbReference type="PANTHER" id="PTHR43284">
    <property type="entry name" value="ASPARAGINE SYNTHETASE (GLUTAMINE-HYDROLYZING)"/>
    <property type="match status" value="1"/>
</dbReference>
<dbReference type="InterPro" id="IPR017932">
    <property type="entry name" value="GATase_2_dom"/>
</dbReference>
<dbReference type="EMBL" id="CP042436">
    <property type="protein sequence ID" value="QEC62037.1"/>
    <property type="molecule type" value="Genomic_DNA"/>
</dbReference>
<gene>
    <name evidence="12" type="primary">asnB</name>
    <name evidence="12" type="ORF">FRZ54_05340</name>
</gene>
<dbReference type="GO" id="GO:0004066">
    <property type="term" value="F:asparagine synthase (glutamine-hydrolyzing) activity"/>
    <property type="evidence" value="ECO:0007669"/>
    <property type="project" value="UniProtKB-EC"/>
</dbReference>
<keyword evidence="8" id="KW-0061">Asparagine biosynthesis</keyword>
<evidence type="ECO:0000256" key="7">
    <source>
        <dbReference type="ARBA" id="ARBA00048741"/>
    </source>
</evidence>
<comment type="catalytic activity">
    <reaction evidence="7">
        <text>L-aspartate + L-glutamine + ATP + H2O = L-asparagine + L-glutamate + AMP + diphosphate + H(+)</text>
        <dbReference type="Rhea" id="RHEA:12228"/>
        <dbReference type="ChEBI" id="CHEBI:15377"/>
        <dbReference type="ChEBI" id="CHEBI:15378"/>
        <dbReference type="ChEBI" id="CHEBI:29985"/>
        <dbReference type="ChEBI" id="CHEBI:29991"/>
        <dbReference type="ChEBI" id="CHEBI:30616"/>
        <dbReference type="ChEBI" id="CHEBI:33019"/>
        <dbReference type="ChEBI" id="CHEBI:58048"/>
        <dbReference type="ChEBI" id="CHEBI:58359"/>
        <dbReference type="ChEBI" id="CHEBI:456215"/>
        <dbReference type="EC" id="6.3.5.4"/>
    </reaction>
</comment>
<dbReference type="SUPFAM" id="SSF56235">
    <property type="entry name" value="N-terminal nucleophile aminohydrolases (Ntn hydrolases)"/>
    <property type="match status" value="1"/>
</dbReference>
<dbReference type="Gene3D" id="3.60.20.10">
    <property type="entry name" value="Glutamine Phosphoribosylpyrophosphate, subunit 1, domain 1"/>
    <property type="match status" value="1"/>
</dbReference>
<dbReference type="CDD" id="cd00712">
    <property type="entry name" value="AsnB"/>
    <property type="match status" value="1"/>
</dbReference>
<evidence type="ECO:0000256" key="8">
    <source>
        <dbReference type="PIRSR" id="PIRSR001589-1"/>
    </source>
</evidence>
<proteinExistence type="inferred from homology"/>
<dbReference type="NCBIfam" id="TIGR01536">
    <property type="entry name" value="asn_synth_AEB"/>
    <property type="match status" value="1"/>
</dbReference>
<evidence type="ECO:0000256" key="10">
    <source>
        <dbReference type="PIRSR" id="PIRSR001589-3"/>
    </source>
</evidence>
<reference evidence="12 13" key="1">
    <citation type="journal article" date="2017" name="Curr. Microbiol.">
        <title>Mucilaginibacter ginsenosidivorans sp. nov., Isolated from Soil of Ginseng Field.</title>
        <authorList>
            <person name="Kim M.M."/>
            <person name="Siddiqi M.Z."/>
            <person name="Im W.T."/>
        </authorList>
    </citation>
    <scope>NUCLEOTIDE SEQUENCE [LARGE SCALE GENOMIC DNA]</scope>
    <source>
        <strain evidence="12 13">Gsoil 3017</strain>
    </source>
</reference>
<dbReference type="EC" id="6.3.5.4" evidence="3"/>
<comment type="pathway">
    <text evidence="1">Amino-acid biosynthesis; L-asparagine biosynthesis; L-asparagine from L-aspartate (L-Gln route): step 1/1.</text>
</comment>
<dbReference type="InterPro" id="IPR033738">
    <property type="entry name" value="AsnB_N"/>
</dbReference>
<evidence type="ECO:0000256" key="2">
    <source>
        <dbReference type="ARBA" id="ARBA00005752"/>
    </source>
</evidence>
<protein>
    <recommendedName>
        <fullName evidence="3">asparagine synthase (glutamine-hydrolyzing)</fullName>
        <ecNumber evidence="3">6.3.5.4</ecNumber>
    </recommendedName>
</protein>
<evidence type="ECO:0000256" key="9">
    <source>
        <dbReference type="PIRSR" id="PIRSR001589-2"/>
    </source>
</evidence>
<evidence type="ECO:0000256" key="6">
    <source>
        <dbReference type="ARBA" id="ARBA00022962"/>
    </source>
</evidence>
<dbReference type="PANTHER" id="PTHR43284:SF1">
    <property type="entry name" value="ASPARAGINE SYNTHETASE"/>
    <property type="match status" value="1"/>
</dbReference>
<dbReference type="GO" id="GO:0005829">
    <property type="term" value="C:cytosol"/>
    <property type="evidence" value="ECO:0007669"/>
    <property type="project" value="TreeGrafter"/>
</dbReference>
<name>A0A5B8USF8_9SPHI</name>
<comment type="similarity">
    <text evidence="2">Belongs to the asparagine synthetase family.</text>
</comment>
<keyword evidence="8" id="KW-0028">Amino-acid biosynthesis</keyword>
<dbReference type="Pfam" id="PF13537">
    <property type="entry name" value="GATase_7"/>
    <property type="match status" value="1"/>
</dbReference>
<evidence type="ECO:0000256" key="4">
    <source>
        <dbReference type="ARBA" id="ARBA00022741"/>
    </source>
</evidence>
<dbReference type="RefSeq" id="WP_147030614.1">
    <property type="nucleotide sequence ID" value="NZ_CP042436.1"/>
</dbReference>
<dbReference type="Proteomes" id="UP000321479">
    <property type="component" value="Chromosome"/>
</dbReference>
<dbReference type="AlphaFoldDB" id="A0A5B8USF8"/>
<dbReference type="GO" id="GO:0005524">
    <property type="term" value="F:ATP binding"/>
    <property type="evidence" value="ECO:0007669"/>
    <property type="project" value="UniProtKB-KW"/>
</dbReference>
<dbReference type="InterPro" id="IPR014729">
    <property type="entry name" value="Rossmann-like_a/b/a_fold"/>
</dbReference>
<sequence>MCGLTGFVDFNNDSDEATLAAMTRCLASRGPDGQGVFLQQLDNCLVGLGHRRLSVIDLSALANQPMEYDGLHIVFNGEIYNYNEIRDQLIALGHTFKTHSDTEVILHAWREWGEDSIAQWRGMFAIVLYDNKTNELVCIRDRAGVKPLFYYFHNGLFLFGSELKSLLKHPGFEKTIDRDAVASYLAYGYVSWPNCIYKCSKKLSPGHILRFDLQSKSIKTRAYWSVYDCYNQPKLSIPLPEAIEETERILSASFQYRMVADVPVGVFLSGGYDSTCVTALLQKESTARLKTFTIGSIDDQIDEAPFAKQVALRLGTDHTEYYCSAKEALDIIPDLPYYYDEPFADSSAIPTILVSRMARKQVTVALSADAGDEIFAGYNRYDYVSRYGEKIARIPGPFRKTLSYVMDRVSSEHIPYFSSSYNFHGRYHKLKNILRDPSPGELLKNLTQVFTEQEIAQLFSQPVKQLDTAHNAGKLIEGYDDLSYMMAVDYQTYMVDDILQKVDRATMSIGLEGREPFLDQHIIEWAAKLPTDYKYHQKQKKYILKQIVHKYVPKELMDRPKMGFAIPVEKWLAGELRPLAEAFINEESLKEHGLFNTGVVLDLLKKFYSGNKEKHLQVWYLLMFQMWYARWMRSN</sequence>
<feature type="binding site" evidence="9">
    <location>
        <position position="294"/>
    </location>
    <ligand>
        <name>ATP</name>
        <dbReference type="ChEBI" id="CHEBI:30616"/>
    </ligand>
</feature>
<organism evidence="12 13">
    <name type="scientific">Mucilaginibacter ginsenosidivorans</name>
    <dbReference type="NCBI Taxonomy" id="398053"/>
    <lineage>
        <taxon>Bacteria</taxon>
        <taxon>Pseudomonadati</taxon>
        <taxon>Bacteroidota</taxon>
        <taxon>Sphingobacteriia</taxon>
        <taxon>Sphingobacteriales</taxon>
        <taxon>Sphingobacteriaceae</taxon>
        <taxon>Mucilaginibacter</taxon>
    </lineage>
</organism>
<accession>A0A5B8USF8</accession>
<evidence type="ECO:0000313" key="13">
    <source>
        <dbReference type="Proteomes" id="UP000321479"/>
    </source>
</evidence>
<dbReference type="CDD" id="cd01991">
    <property type="entry name" value="Asn_synthase_B_C"/>
    <property type="match status" value="1"/>
</dbReference>
<feature type="domain" description="Glutamine amidotransferase type-2" evidence="11">
    <location>
        <begin position="2"/>
        <end position="214"/>
    </location>
</feature>
<dbReference type="InterPro" id="IPR006426">
    <property type="entry name" value="Asn_synth_AEB"/>
</dbReference>
<evidence type="ECO:0000259" key="11">
    <source>
        <dbReference type="PROSITE" id="PS51278"/>
    </source>
</evidence>
<dbReference type="InterPro" id="IPR029055">
    <property type="entry name" value="Ntn_hydrolases_N"/>
</dbReference>
<dbReference type="Pfam" id="PF00733">
    <property type="entry name" value="Asn_synthase"/>
    <property type="match status" value="1"/>
</dbReference>
<dbReference type="SUPFAM" id="SSF52402">
    <property type="entry name" value="Adenine nucleotide alpha hydrolases-like"/>
    <property type="match status" value="1"/>
</dbReference>
<dbReference type="InterPro" id="IPR001962">
    <property type="entry name" value="Asn_synthase"/>
</dbReference>
<dbReference type="PIRSF" id="PIRSF001589">
    <property type="entry name" value="Asn_synthetase_glu-h"/>
    <property type="match status" value="1"/>
</dbReference>
<feature type="site" description="Important for beta-aspartyl-AMP intermediate formation" evidence="10">
    <location>
        <position position="369"/>
    </location>
</feature>
<keyword evidence="4 9" id="KW-0547">Nucleotide-binding</keyword>
<keyword evidence="5 9" id="KW-0067">ATP-binding</keyword>
<feature type="active site" description="For GATase activity" evidence="8">
    <location>
        <position position="2"/>
    </location>
</feature>
<evidence type="ECO:0000256" key="5">
    <source>
        <dbReference type="ARBA" id="ARBA00022840"/>
    </source>
</evidence>
<dbReference type="InterPro" id="IPR051786">
    <property type="entry name" value="ASN_synthetase/amidase"/>
</dbReference>
<dbReference type="KEGG" id="mgin:FRZ54_05340"/>
<keyword evidence="6 8" id="KW-0315">Glutamine amidotransferase</keyword>
<evidence type="ECO:0000256" key="1">
    <source>
        <dbReference type="ARBA" id="ARBA00005187"/>
    </source>
</evidence>
<dbReference type="GO" id="GO:0006529">
    <property type="term" value="P:asparagine biosynthetic process"/>
    <property type="evidence" value="ECO:0007669"/>
    <property type="project" value="UniProtKB-KW"/>
</dbReference>
<dbReference type="OrthoDB" id="9763290at2"/>
<feature type="binding site" evidence="9">
    <location>
        <position position="101"/>
    </location>
    <ligand>
        <name>L-glutamine</name>
        <dbReference type="ChEBI" id="CHEBI:58359"/>
    </ligand>
</feature>
<evidence type="ECO:0000313" key="12">
    <source>
        <dbReference type="EMBL" id="QEC62037.1"/>
    </source>
</evidence>
<dbReference type="Gene3D" id="3.40.50.620">
    <property type="entry name" value="HUPs"/>
    <property type="match status" value="1"/>
</dbReference>
<keyword evidence="13" id="KW-1185">Reference proteome</keyword>
<keyword evidence="12" id="KW-0436">Ligase</keyword>
<dbReference type="PROSITE" id="PS51278">
    <property type="entry name" value="GATASE_TYPE_2"/>
    <property type="match status" value="1"/>
</dbReference>